<dbReference type="EMBL" id="LSYV01000027">
    <property type="protein sequence ID" value="KXZ48618.1"/>
    <property type="molecule type" value="Genomic_DNA"/>
</dbReference>
<evidence type="ECO:0000313" key="5">
    <source>
        <dbReference type="EMBL" id="KXZ48618.1"/>
    </source>
</evidence>
<gene>
    <name evidence="5" type="ORF">GPECTOR_26g521</name>
</gene>
<reference evidence="6" key="1">
    <citation type="journal article" date="2016" name="Nat. Commun.">
        <title>The Gonium pectorale genome demonstrates co-option of cell cycle regulation during the evolution of multicellularity.</title>
        <authorList>
            <person name="Hanschen E.R."/>
            <person name="Marriage T.N."/>
            <person name="Ferris P.J."/>
            <person name="Hamaji T."/>
            <person name="Toyoda A."/>
            <person name="Fujiyama A."/>
            <person name="Neme R."/>
            <person name="Noguchi H."/>
            <person name="Minakuchi Y."/>
            <person name="Suzuki M."/>
            <person name="Kawai-Toyooka H."/>
            <person name="Smith D.R."/>
            <person name="Sparks H."/>
            <person name="Anderson J."/>
            <person name="Bakaric R."/>
            <person name="Luria V."/>
            <person name="Karger A."/>
            <person name="Kirschner M.W."/>
            <person name="Durand P.M."/>
            <person name="Michod R.E."/>
            <person name="Nozaki H."/>
            <person name="Olson B.J."/>
        </authorList>
    </citation>
    <scope>NUCLEOTIDE SEQUENCE [LARGE SCALE GENOMIC DNA]</scope>
    <source>
        <strain evidence="6">NIES-2863</strain>
    </source>
</reference>
<organism evidence="5 6">
    <name type="scientific">Gonium pectorale</name>
    <name type="common">Green alga</name>
    <dbReference type="NCBI Taxonomy" id="33097"/>
    <lineage>
        <taxon>Eukaryota</taxon>
        <taxon>Viridiplantae</taxon>
        <taxon>Chlorophyta</taxon>
        <taxon>core chlorophytes</taxon>
        <taxon>Chlorophyceae</taxon>
        <taxon>CS clade</taxon>
        <taxon>Chlamydomonadales</taxon>
        <taxon>Volvocaceae</taxon>
        <taxon>Gonium</taxon>
    </lineage>
</organism>
<evidence type="ECO:0000313" key="6">
    <source>
        <dbReference type="Proteomes" id="UP000075714"/>
    </source>
</evidence>
<keyword evidence="1" id="KW-0560">Oxidoreductase</keyword>
<feature type="transmembrane region" description="Helical" evidence="3">
    <location>
        <begin position="531"/>
        <end position="558"/>
    </location>
</feature>
<evidence type="ECO:0000259" key="4">
    <source>
        <dbReference type="Pfam" id="PF01494"/>
    </source>
</evidence>
<evidence type="ECO:0000256" key="1">
    <source>
        <dbReference type="ARBA" id="ARBA00023033"/>
    </source>
</evidence>
<dbReference type="Proteomes" id="UP000075714">
    <property type="component" value="Unassembled WGS sequence"/>
</dbReference>
<keyword evidence="6" id="KW-1185">Reference proteome</keyword>
<dbReference type="SUPFAM" id="SSF51905">
    <property type="entry name" value="FAD/NAD(P)-binding domain"/>
    <property type="match status" value="1"/>
</dbReference>
<evidence type="ECO:0000256" key="3">
    <source>
        <dbReference type="SAM" id="Phobius"/>
    </source>
</evidence>
<accession>A0A150GFJ9</accession>
<dbReference type="Pfam" id="PF01494">
    <property type="entry name" value="FAD_binding_3"/>
    <property type="match status" value="1"/>
</dbReference>
<dbReference type="STRING" id="33097.A0A150GFJ9"/>
<sequence>METTGWRVRVFERRPEPGPASTSRQRSWVLAMYPRGIRPVQSVASVPLLAERAYKGLVVVPAKEGAKPVVLERTGDPRGIRPVQSVASVPLLAERAYKGLVVVPAKEGAKPVVLERTGVLMDRTLLATSLLEAARGQYASRVEFSFGSALRDLELDRKVAVFGGEGSGSDLRVQYDMLVGADGANSTVRSLLAAAYPGQFDTEIISSGPSSGPDSGPGSYKAVYGMPVVPVAAAWAPDSSAPEADRTLGEFFFFLSGGSKGFMSVCKDIDGTFCGYLAGPESLWEGLRSREDYLAVLPSAAPQLPAEWLPLLADKLLEAPLSSFPVMRSLSRFWAPGGVVLLGDAAHTVTPALGQGLNSALQDCELLVAELRPGQAASSPESLDAALRRFSEARAPEIRALQELELLQSTSLARLNLSAGLSAVLPLLLRKWLVINYSGLALVGTVVATIAAEGRRKKRAEAAAAQAAGTGTGTAEARAAEAAAGASGVEAAQQAMADTLGAQMVATYVRSPPMYELLRGHMGYRDMLTRLYGMAALGTGCTAVLLYGIGSLLSAAAARVLAG</sequence>
<dbReference type="GO" id="GO:0071949">
    <property type="term" value="F:FAD binding"/>
    <property type="evidence" value="ECO:0007669"/>
    <property type="project" value="InterPro"/>
</dbReference>
<dbReference type="PANTHER" id="PTHR46028">
    <property type="entry name" value="KYNURENINE 3-MONOOXYGENASE"/>
    <property type="match status" value="1"/>
</dbReference>
<dbReference type="GO" id="GO:0070189">
    <property type="term" value="P:kynurenine metabolic process"/>
    <property type="evidence" value="ECO:0007669"/>
    <property type="project" value="TreeGrafter"/>
</dbReference>
<feature type="domain" description="FAD-binding" evidence="4">
    <location>
        <begin position="322"/>
        <end position="371"/>
    </location>
</feature>
<comment type="caution">
    <text evidence="5">The sequence shown here is derived from an EMBL/GenBank/DDBJ whole genome shotgun (WGS) entry which is preliminary data.</text>
</comment>
<keyword evidence="3" id="KW-0472">Membrane</keyword>
<dbReference type="GO" id="GO:0004502">
    <property type="term" value="F:kynurenine 3-monooxygenase activity"/>
    <property type="evidence" value="ECO:0007669"/>
    <property type="project" value="TreeGrafter"/>
</dbReference>
<name>A0A150GFJ9_GONPE</name>
<keyword evidence="3" id="KW-0812">Transmembrane</keyword>
<dbReference type="Gene3D" id="3.50.50.60">
    <property type="entry name" value="FAD/NAD(P)-binding domain"/>
    <property type="match status" value="1"/>
</dbReference>
<dbReference type="PRINTS" id="PR00420">
    <property type="entry name" value="RNGMNOXGNASE"/>
</dbReference>
<feature type="transmembrane region" description="Helical" evidence="3">
    <location>
        <begin position="432"/>
        <end position="452"/>
    </location>
</feature>
<proteinExistence type="predicted"/>
<dbReference type="InterPro" id="IPR036188">
    <property type="entry name" value="FAD/NAD-bd_sf"/>
</dbReference>
<keyword evidence="3" id="KW-1133">Transmembrane helix</keyword>
<feature type="region of interest" description="Disordered" evidence="2">
    <location>
        <begin position="1"/>
        <end position="23"/>
    </location>
</feature>
<dbReference type="OrthoDB" id="10053569at2759"/>
<protein>
    <recommendedName>
        <fullName evidence="4">FAD-binding domain-containing protein</fullName>
    </recommendedName>
</protein>
<keyword evidence="1" id="KW-0503">Monooxygenase</keyword>
<dbReference type="AlphaFoldDB" id="A0A150GFJ9"/>
<evidence type="ECO:0000256" key="2">
    <source>
        <dbReference type="SAM" id="MobiDB-lite"/>
    </source>
</evidence>
<dbReference type="PANTHER" id="PTHR46028:SF7">
    <property type="entry name" value="KYNURENINE 3-MONOOXYGENASE-RELATED"/>
    <property type="match status" value="1"/>
</dbReference>
<dbReference type="InterPro" id="IPR002938">
    <property type="entry name" value="FAD-bd"/>
</dbReference>